<dbReference type="Gene3D" id="3.40.50.1820">
    <property type="entry name" value="alpha/beta hydrolase"/>
    <property type="match status" value="1"/>
</dbReference>
<dbReference type="InterPro" id="IPR050309">
    <property type="entry name" value="Type-B_Carboxylest/Lipase"/>
</dbReference>
<evidence type="ECO:0000259" key="3">
    <source>
        <dbReference type="Pfam" id="PF00135"/>
    </source>
</evidence>
<proteinExistence type="inferred from homology"/>
<dbReference type="EMBL" id="JAKKPZ010000019">
    <property type="protein sequence ID" value="KAI1712156.1"/>
    <property type="molecule type" value="Genomic_DNA"/>
</dbReference>
<keyword evidence="2" id="KW-1133">Transmembrane helix</keyword>
<feature type="transmembrane region" description="Helical" evidence="2">
    <location>
        <begin position="696"/>
        <end position="720"/>
    </location>
</feature>
<evidence type="ECO:0000256" key="2">
    <source>
        <dbReference type="SAM" id="Phobius"/>
    </source>
</evidence>
<comment type="caution">
    <text evidence="4">The sequence shown here is derived from an EMBL/GenBank/DDBJ whole genome shotgun (WGS) entry which is preliminary data.</text>
</comment>
<keyword evidence="2" id="KW-0472">Membrane</keyword>
<keyword evidence="2" id="KW-0812">Transmembrane</keyword>
<dbReference type="InterPro" id="IPR002018">
    <property type="entry name" value="CarbesteraseB"/>
</dbReference>
<evidence type="ECO:0000313" key="4">
    <source>
        <dbReference type="EMBL" id="KAI1712156.1"/>
    </source>
</evidence>
<dbReference type="PROSITE" id="PS01173">
    <property type="entry name" value="LIPASE_GDXG_HIS"/>
    <property type="match status" value="1"/>
</dbReference>
<feature type="domain" description="Carboxylesterase type B" evidence="3">
    <location>
        <begin position="39"/>
        <end position="195"/>
    </location>
</feature>
<dbReference type="InterPro" id="IPR002168">
    <property type="entry name" value="Lipase_GDXG_HIS_AS"/>
</dbReference>
<evidence type="ECO:0000256" key="1">
    <source>
        <dbReference type="ARBA" id="ARBA00010515"/>
    </source>
</evidence>
<reference evidence="4" key="1">
    <citation type="submission" date="2022-01" db="EMBL/GenBank/DDBJ databases">
        <title>Genome Sequence Resource for Two Populations of Ditylenchus destructor, the Migratory Endoparasitic Phytonematode.</title>
        <authorList>
            <person name="Zhang H."/>
            <person name="Lin R."/>
            <person name="Xie B."/>
        </authorList>
    </citation>
    <scope>NUCLEOTIDE SEQUENCE</scope>
    <source>
        <strain evidence="4">BazhouSP</strain>
    </source>
</reference>
<organism evidence="4 5">
    <name type="scientific">Ditylenchus destructor</name>
    <dbReference type="NCBI Taxonomy" id="166010"/>
    <lineage>
        <taxon>Eukaryota</taxon>
        <taxon>Metazoa</taxon>
        <taxon>Ecdysozoa</taxon>
        <taxon>Nematoda</taxon>
        <taxon>Chromadorea</taxon>
        <taxon>Rhabditida</taxon>
        <taxon>Tylenchina</taxon>
        <taxon>Tylenchomorpha</taxon>
        <taxon>Sphaerularioidea</taxon>
        <taxon>Anguinidae</taxon>
        <taxon>Anguininae</taxon>
        <taxon>Ditylenchus</taxon>
    </lineage>
</organism>
<dbReference type="PANTHER" id="PTHR11559">
    <property type="entry name" value="CARBOXYLESTERASE"/>
    <property type="match status" value="1"/>
</dbReference>
<dbReference type="InterPro" id="IPR019819">
    <property type="entry name" value="Carboxylesterase_B_CS"/>
</dbReference>
<sequence length="738" mass="84055">MFLSHRDEFFANSSIFWFIFSPLFLKFALFTDGQSLEKSRSVWVEQGLVRGKIYKIGEQQVQIFRGIPYAEPPIGNLRFKKPVKKARWEREYSATEYGAPCVQFMEFHKHDRYAGINMKQESEDCLFLNIFSPYNSEDESQLFPILVWIHGGSFLAGSSDTGIDMEVVAQNIVFKNVTLITVNYRLGPYGFMSINYGSGGSSSTSSGGSSSGSGRNMPKIEGNFGIWDMKLALEWVQRNIKQFNGDPSRVTIMGESAGAAAASVLALSPSTKNLVHQCIAMSGSFTSGWAYHFCFIFCSISLLFMAEYMRCNKVISDADLEETLSHESTAERTRKRDHCNLQDTVPDCLVNGGNMNTEEMLTCFRNEVNFTSPLFRRALASELGVSKMIVDGELILEAGPDFVEKNAHVPFLTGVARREWAHKKPEYYQFYRYTNLTLPQVEEAVRKVIESAYVARLPVKVSNSTIDLISNATFLRYMEDVDFKVYDMPGVVTRLQDCVLFKAYMRAGQSNLFVYSFDYFPRGTLVEEEKRFYSMFGDNTVSINRKDSSTHGFKLDAFHGLDHAFIFTQGKATFLLLFKYIFVGYSSNFHIDPFSKRDKAMSRMLTRMIANFAIKGNPSTENFTWPAFTSESAHYVSLNIPPRVIRGAVHFPAPSFWNHEVAMLSKYTMLESKSNDKDVSELTMEERIQLNAYRRAWYVLWLFVGIVALLIWLLIICFVCHKGHSPTSKTYDNIIVNR</sequence>
<dbReference type="Proteomes" id="UP001201812">
    <property type="component" value="Unassembled WGS sequence"/>
</dbReference>
<dbReference type="AlphaFoldDB" id="A0AAD4R660"/>
<comment type="similarity">
    <text evidence="1">Belongs to the 'GDXG' lipolytic enzyme family.</text>
</comment>
<evidence type="ECO:0000313" key="5">
    <source>
        <dbReference type="Proteomes" id="UP001201812"/>
    </source>
</evidence>
<dbReference type="PROSITE" id="PS00941">
    <property type="entry name" value="CARBOXYLESTERASE_B_2"/>
    <property type="match status" value="1"/>
</dbReference>
<keyword evidence="5" id="KW-1185">Reference proteome</keyword>
<dbReference type="SUPFAM" id="SSF53474">
    <property type="entry name" value="alpha/beta-Hydrolases"/>
    <property type="match status" value="1"/>
</dbReference>
<name>A0AAD4R660_9BILA</name>
<feature type="domain" description="Carboxylesterase type B" evidence="3">
    <location>
        <begin position="219"/>
        <end position="643"/>
    </location>
</feature>
<dbReference type="GO" id="GO:0016787">
    <property type="term" value="F:hydrolase activity"/>
    <property type="evidence" value="ECO:0007669"/>
    <property type="project" value="InterPro"/>
</dbReference>
<protein>
    <submittedName>
        <fullName evidence="4">Carboxylesterase family domain-containing protein</fullName>
    </submittedName>
</protein>
<dbReference type="Pfam" id="PF00135">
    <property type="entry name" value="COesterase"/>
    <property type="match status" value="2"/>
</dbReference>
<gene>
    <name evidence="4" type="ORF">DdX_09698</name>
</gene>
<dbReference type="InterPro" id="IPR029058">
    <property type="entry name" value="AB_hydrolase_fold"/>
</dbReference>
<accession>A0AAD4R660</accession>